<dbReference type="SUPFAM" id="SSF53448">
    <property type="entry name" value="Nucleotide-diphospho-sugar transferases"/>
    <property type="match status" value="1"/>
</dbReference>
<reference evidence="4" key="1">
    <citation type="submission" date="2016-10" db="EMBL/GenBank/DDBJ databases">
        <authorList>
            <person name="Varghese N."/>
        </authorList>
    </citation>
    <scope>NUCLEOTIDE SEQUENCE [LARGE SCALE GENOMIC DNA]</scope>
    <source>
        <strain evidence="4">DSM 20406</strain>
    </source>
</reference>
<evidence type="ECO:0000256" key="2">
    <source>
        <dbReference type="ARBA" id="ARBA00022695"/>
    </source>
</evidence>
<keyword evidence="4" id="KW-1185">Reference proteome</keyword>
<proteinExistence type="predicted"/>
<dbReference type="EMBL" id="FNYK01000037">
    <property type="protein sequence ID" value="SEI94297.1"/>
    <property type="molecule type" value="Genomic_DNA"/>
</dbReference>
<dbReference type="InterPro" id="IPR034683">
    <property type="entry name" value="IspD/TarI"/>
</dbReference>
<dbReference type="InterPro" id="IPR029044">
    <property type="entry name" value="Nucleotide-diphossugar_trans"/>
</dbReference>
<dbReference type="OrthoDB" id="9806837at2"/>
<keyword evidence="2 3" id="KW-0548">Nucleotidyltransferase</keyword>
<dbReference type="InterPro" id="IPR050088">
    <property type="entry name" value="IspD/TarI_cytidylyltransf_bact"/>
</dbReference>
<dbReference type="GO" id="GO:0050518">
    <property type="term" value="F:2-C-methyl-D-erythritol 4-phosphate cytidylyltransferase activity"/>
    <property type="evidence" value="ECO:0007669"/>
    <property type="project" value="TreeGrafter"/>
</dbReference>
<accession>A0A1H6UXC4</accession>
<dbReference type="AlphaFoldDB" id="A0A1H6UXC4"/>
<dbReference type="Proteomes" id="UP000183028">
    <property type="component" value="Unassembled WGS sequence"/>
</dbReference>
<dbReference type="PANTHER" id="PTHR32125:SF8">
    <property type="entry name" value="RIBITOL-5-PHOSPHATE CYTIDYLYLTRANSFERASE"/>
    <property type="match status" value="1"/>
</dbReference>
<dbReference type="eggNOG" id="COG1211">
    <property type="taxonomic scope" value="Bacteria"/>
</dbReference>
<organism evidence="3 4">
    <name type="scientific">Sharpea azabuensis</name>
    <dbReference type="NCBI Taxonomy" id="322505"/>
    <lineage>
        <taxon>Bacteria</taxon>
        <taxon>Bacillati</taxon>
        <taxon>Bacillota</taxon>
        <taxon>Erysipelotrichia</taxon>
        <taxon>Erysipelotrichales</taxon>
        <taxon>Coprobacillaceae</taxon>
        <taxon>Sharpea</taxon>
    </lineage>
</organism>
<dbReference type="Gene3D" id="3.90.550.10">
    <property type="entry name" value="Spore Coat Polysaccharide Biosynthesis Protein SpsA, Chain A"/>
    <property type="match status" value="1"/>
</dbReference>
<keyword evidence="1 3" id="KW-0808">Transferase</keyword>
<dbReference type="CDD" id="cd02516">
    <property type="entry name" value="CDP-ME_synthetase"/>
    <property type="match status" value="1"/>
</dbReference>
<evidence type="ECO:0000313" key="4">
    <source>
        <dbReference type="Proteomes" id="UP000183028"/>
    </source>
</evidence>
<sequence>MNIALIFAGGKGTRMGASLPKQFLKINGKEILFHTIDLFQKNSSIDKIYVSTIDSFIDHVKEEVEVGHYTKVVDVICGGDSAQDTIYKLLMRAKQDNAGDSIVLLHDGVRPFVASNVIEKNIESVKQYGNAITSFPAYETVMIAQDDNVVNDVTIREHTYLGQAPQSFYLDDIIAAHDQIRKRPEGYKDMVDAATIVRTIGGKTHLVRGNRGNIKITTPEDVYTFRAFLQYREDKETFGLEL</sequence>
<dbReference type="Pfam" id="PF01128">
    <property type="entry name" value="IspD"/>
    <property type="match status" value="1"/>
</dbReference>
<evidence type="ECO:0000313" key="3">
    <source>
        <dbReference type="EMBL" id="SEI94297.1"/>
    </source>
</evidence>
<dbReference type="FunFam" id="3.90.550.10:FF:000003">
    <property type="entry name" value="2-C-methyl-D-erythritol 4-phosphate cytidylyltransferase"/>
    <property type="match status" value="1"/>
</dbReference>
<evidence type="ECO:0000256" key="1">
    <source>
        <dbReference type="ARBA" id="ARBA00022679"/>
    </source>
</evidence>
<dbReference type="RefSeq" id="WP_033162440.1">
    <property type="nucleotide sequence ID" value="NZ_FNYK01000037.1"/>
</dbReference>
<protein>
    <submittedName>
        <fullName evidence="3">2-C-methyl-D-erythritol 4-phosphate cytidylyltransferase</fullName>
    </submittedName>
</protein>
<gene>
    <name evidence="3" type="ORF">SAMN04487834_10375</name>
</gene>
<name>A0A1H6UXC4_9FIRM</name>
<dbReference type="PANTHER" id="PTHR32125">
    <property type="entry name" value="2-C-METHYL-D-ERYTHRITOL 4-PHOSPHATE CYTIDYLYLTRANSFERASE, CHLOROPLASTIC"/>
    <property type="match status" value="1"/>
</dbReference>
<dbReference type="GeneID" id="54119844"/>
<dbReference type="NCBIfam" id="NF001183">
    <property type="entry name" value="PRK00155.1-3"/>
    <property type="match status" value="1"/>
</dbReference>